<proteinExistence type="predicted"/>
<comment type="caution">
    <text evidence="1">The sequence shown here is derived from an EMBL/GenBank/DDBJ whole genome shotgun (WGS) entry which is preliminary data.</text>
</comment>
<gene>
    <name evidence="1" type="ORF">B5G21_00395</name>
</gene>
<dbReference type="Proteomes" id="UP000196560">
    <property type="component" value="Unassembled WGS sequence"/>
</dbReference>
<organism evidence="1 2">
    <name type="scientific">Enorma massiliensis</name>
    <dbReference type="NCBI Taxonomy" id="1472761"/>
    <lineage>
        <taxon>Bacteria</taxon>
        <taxon>Bacillati</taxon>
        <taxon>Actinomycetota</taxon>
        <taxon>Coriobacteriia</taxon>
        <taxon>Coriobacteriales</taxon>
        <taxon>Coriobacteriaceae</taxon>
        <taxon>Enorma</taxon>
    </lineage>
</organism>
<dbReference type="AlphaFoldDB" id="A0A1Y3U8L0"/>
<reference evidence="2" key="1">
    <citation type="submission" date="2017-04" db="EMBL/GenBank/DDBJ databases">
        <title>Function of individual gut microbiota members based on whole genome sequencing of pure cultures obtained from chicken caecum.</title>
        <authorList>
            <person name="Medvecky M."/>
            <person name="Cejkova D."/>
            <person name="Polansky O."/>
            <person name="Karasova D."/>
            <person name="Kubasova T."/>
            <person name="Cizek A."/>
            <person name="Rychlik I."/>
        </authorList>
    </citation>
    <scope>NUCLEOTIDE SEQUENCE [LARGE SCALE GENOMIC DNA]</scope>
    <source>
        <strain evidence="2">An70</strain>
    </source>
</reference>
<name>A0A1Y3U8L0_9ACTN</name>
<dbReference type="RefSeq" id="WP_087185590.1">
    <property type="nucleotide sequence ID" value="NZ_NFHO01000001.1"/>
</dbReference>
<dbReference type="EMBL" id="NFHO01000001">
    <property type="protein sequence ID" value="OUN44445.1"/>
    <property type="molecule type" value="Genomic_DNA"/>
</dbReference>
<evidence type="ECO:0000313" key="2">
    <source>
        <dbReference type="Proteomes" id="UP000196560"/>
    </source>
</evidence>
<accession>A0A1Y3U8L0</accession>
<evidence type="ECO:0000313" key="1">
    <source>
        <dbReference type="EMBL" id="OUN44445.1"/>
    </source>
</evidence>
<protein>
    <submittedName>
        <fullName evidence="1">Uncharacterized protein</fullName>
    </submittedName>
</protein>
<keyword evidence="2" id="KW-1185">Reference proteome</keyword>
<sequence length="266" mass="29821">MYSVTQRIRNIKQPRGGYIMPRNFNAKDFGAIPPNDMHVETIHASLVGLAVDYLARFMLGADVKSAFQISTIGAWAMDNFDKSMCHCANAHKLCEQIKGLDDVSIIAACKLVGYDSAFRAGPIAYRPVENIQPDRATCENIREMVKSSLEFFRVYGPVTRERIVFPGGYTETVSSGDGDFMTADTIWDFKCSVRPPQSKDTLQIVMYWLMGLHSICSAEFEKVTKFGFFNPRLAKIYTLNVANVSPETLHEIEVQVIGYSVDDALF</sequence>